<organism evidence="6 7">
    <name type="scientific">Acidiferrimicrobium australe</name>
    <dbReference type="NCBI Taxonomy" id="2664430"/>
    <lineage>
        <taxon>Bacteria</taxon>
        <taxon>Bacillati</taxon>
        <taxon>Actinomycetota</taxon>
        <taxon>Acidimicrobiia</taxon>
        <taxon>Acidimicrobiales</taxon>
        <taxon>Acidimicrobiaceae</taxon>
        <taxon>Acidiferrimicrobium</taxon>
    </lineage>
</organism>
<dbReference type="Gene3D" id="1.10.10.60">
    <property type="entry name" value="Homeodomain-like"/>
    <property type="match status" value="1"/>
</dbReference>
<dbReference type="Pfam" id="PF17754">
    <property type="entry name" value="TetR_C_14"/>
    <property type="match status" value="1"/>
</dbReference>
<evidence type="ECO:0000313" key="7">
    <source>
        <dbReference type="Proteomes" id="UP000437736"/>
    </source>
</evidence>
<feature type="domain" description="HTH tetR-type" evidence="5">
    <location>
        <begin position="17"/>
        <end position="77"/>
    </location>
</feature>
<reference evidence="6 7" key="1">
    <citation type="submission" date="2019-11" db="EMBL/GenBank/DDBJ databases">
        <title>Acidiferrimicrobium australis gen. nov., sp. nov., an acidophilic and obligately heterotrophic, member of the Actinobacteria that catalyses dissimilatory oxido- reduction of iron isolated from metal-rich acidic water in Chile.</title>
        <authorList>
            <person name="Gonzalez D."/>
            <person name="Huber K."/>
            <person name="Hedrich S."/>
            <person name="Rojas-Villalobos C."/>
            <person name="Quatrini R."/>
            <person name="Dinamarca M.A."/>
            <person name="Schwarz A."/>
            <person name="Canales C."/>
            <person name="Nancucheo I."/>
        </authorList>
    </citation>
    <scope>NUCLEOTIDE SEQUENCE [LARGE SCALE GENOMIC DNA]</scope>
    <source>
        <strain evidence="6 7">USS-CCA1</strain>
    </source>
</reference>
<dbReference type="InterPro" id="IPR050109">
    <property type="entry name" value="HTH-type_TetR-like_transc_reg"/>
</dbReference>
<dbReference type="PANTHER" id="PTHR30055:SF238">
    <property type="entry name" value="MYCOFACTOCIN BIOSYNTHESIS TRANSCRIPTIONAL REGULATOR MFTR-RELATED"/>
    <property type="match status" value="1"/>
</dbReference>
<sequence>MHSVQGDPGGLRERKKISTAAALRGAAVRLTAERGLARVTVEDIAASAGVSTRTFFNYFACKEDALVLPGAGLADRVAEALAARPADEPIVRAVQRSLLGLLDRFDPPPELREDWVLRARLIESHPDSLLPRQLAAYARFEATLATAIAKRTGADVDADVMPGLLAAVVAAAARSAMVRWCHTPDSSLAALLEESLDAVASGFAAIPPKK</sequence>
<dbReference type="PROSITE" id="PS50977">
    <property type="entry name" value="HTH_TETR_2"/>
    <property type="match status" value="1"/>
</dbReference>
<dbReference type="Proteomes" id="UP000437736">
    <property type="component" value="Unassembled WGS sequence"/>
</dbReference>
<dbReference type="InterPro" id="IPR009057">
    <property type="entry name" value="Homeodomain-like_sf"/>
</dbReference>
<keyword evidence="2 4" id="KW-0238">DNA-binding</keyword>
<dbReference type="EMBL" id="WJHE01000106">
    <property type="protein sequence ID" value="MST31615.1"/>
    <property type="molecule type" value="Genomic_DNA"/>
</dbReference>
<comment type="caution">
    <text evidence="6">The sequence shown here is derived from an EMBL/GenBank/DDBJ whole genome shotgun (WGS) entry which is preliminary data.</text>
</comment>
<evidence type="ECO:0000256" key="1">
    <source>
        <dbReference type="ARBA" id="ARBA00023015"/>
    </source>
</evidence>
<dbReference type="Pfam" id="PF00440">
    <property type="entry name" value="TetR_N"/>
    <property type="match status" value="1"/>
</dbReference>
<proteinExistence type="predicted"/>
<keyword evidence="1" id="KW-0805">Transcription regulation</keyword>
<dbReference type="Gene3D" id="1.10.357.10">
    <property type="entry name" value="Tetracycline Repressor, domain 2"/>
    <property type="match status" value="1"/>
</dbReference>
<keyword evidence="3" id="KW-0804">Transcription</keyword>
<gene>
    <name evidence="6" type="ORF">GHK86_02565</name>
</gene>
<keyword evidence="7" id="KW-1185">Reference proteome</keyword>
<name>A0ABW9QP84_9ACTN</name>
<dbReference type="PANTHER" id="PTHR30055">
    <property type="entry name" value="HTH-TYPE TRANSCRIPTIONAL REGULATOR RUTR"/>
    <property type="match status" value="1"/>
</dbReference>
<evidence type="ECO:0000256" key="4">
    <source>
        <dbReference type="PROSITE-ProRule" id="PRU00335"/>
    </source>
</evidence>
<evidence type="ECO:0000256" key="2">
    <source>
        <dbReference type="ARBA" id="ARBA00023125"/>
    </source>
</evidence>
<evidence type="ECO:0000259" key="5">
    <source>
        <dbReference type="PROSITE" id="PS50977"/>
    </source>
</evidence>
<protein>
    <submittedName>
        <fullName evidence="6">TetR family transcriptional regulator</fullName>
    </submittedName>
</protein>
<dbReference type="PRINTS" id="PR00455">
    <property type="entry name" value="HTHTETR"/>
</dbReference>
<evidence type="ECO:0000256" key="3">
    <source>
        <dbReference type="ARBA" id="ARBA00023163"/>
    </source>
</evidence>
<dbReference type="InterPro" id="IPR001647">
    <property type="entry name" value="HTH_TetR"/>
</dbReference>
<accession>A0ABW9QP84</accession>
<dbReference type="SUPFAM" id="SSF46689">
    <property type="entry name" value="Homeodomain-like"/>
    <property type="match status" value="1"/>
</dbReference>
<evidence type="ECO:0000313" key="6">
    <source>
        <dbReference type="EMBL" id="MST31615.1"/>
    </source>
</evidence>
<feature type="DNA-binding region" description="H-T-H motif" evidence="4">
    <location>
        <begin position="40"/>
        <end position="59"/>
    </location>
</feature>
<dbReference type="InterPro" id="IPR041347">
    <property type="entry name" value="MftR_C"/>
</dbReference>